<organism evidence="9 10">
    <name type="scientific">Cohnella fermenti</name>
    <dbReference type="NCBI Taxonomy" id="2565925"/>
    <lineage>
        <taxon>Bacteria</taxon>
        <taxon>Bacillati</taxon>
        <taxon>Bacillota</taxon>
        <taxon>Bacilli</taxon>
        <taxon>Bacillales</taxon>
        <taxon>Paenibacillaceae</taxon>
        <taxon>Cohnella</taxon>
    </lineage>
</organism>
<comment type="caution">
    <text evidence="9">The sequence shown here is derived from an EMBL/GenBank/DDBJ whole genome shotgun (WGS) entry which is preliminary data.</text>
</comment>
<evidence type="ECO:0000256" key="2">
    <source>
        <dbReference type="ARBA" id="ARBA00022617"/>
    </source>
</evidence>
<dbReference type="Gene3D" id="1.10.760.10">
    <property type="entry name" value="Cytochrome c-like domain"/>
    <property type="match status" value="1"/>
</dbReference>
<gene>
    <name evidence="9" type="ORF">E6C55_32425</name>
</gene>
<feature type="domain" description="Cytochrome c" evidence="8">
    <location>
        <begin position="56"/>
        <end position="133"/>
    </location>
</feature>
<reference evidence="9 10" key="1">
    <citation type="submission" date="2019-04" db="EMBL/GenBank/DDBJ databases">
        <title>Cohnella sp. nov. isolated from preserved vegetables.</title>
        <authorList>
            <person name="Lin S.-Y."/>
            <person name="Hung M.-H."/>
            <person name="Young C.-C."/>
        </authorList>
    </citation>
    <scope>NUCLEOTIDE SEQUENCE [LARGE SCALE GENOMIC DNA]</scope>
    <source>
        <strain evidence="9 10">CC-MHH1044</strain>
    </source>
</reference>
<keyword evidence="5 6" id="KW-0408">Iron</keyword>
<name>A0A4S4BER1_9BACL</name>
<dbReference type="AlphaFoldDB" id="A0A4S4BER1"/>
<evidence type="ECO:0000256" key="5">
    <source>
        <dbReference type="ARBA" id="ARBA00023004"/>
    </source>
</evidence>
<protein>
    <submittedName>
        <fullName evidence="9">Cytochrome c</fullName>
    </submittedName>
</protein>
<evidence type="ECO:0000256" key="3">
    <source>
        <dbReference type="ARBA" id="ARBA00022723"/>
    </source>
</evidence>
<proteinExistence type="predicted"/>
<dbReference type="OrthoDB" id="7933886at2"/>
<dbReference type="InterPro" id="IPR009056">
    <property type="entry name" value="Cyt_c-like_dom"/>
</dbReference>
<dbReference type="InterPro" id="IPR036909">
    <property type="entry name" value="Cyt_c-like_dom_sf"/>
</dbReference>
<keyword evidence="2 6" id="KW-0349">Heme</keyword>
<sequence>MVRVPSPESTSRIRRRVASLLIVCACSALLLSACGRNHDSSSSSSPSASGTSAGLSGPEETVALYRANCISCHGAELQGMMGDASDLRKVGAHLTKEQIQAQIVGGGSLMPPFKDKLSEAEVESLAEWLAGQK</sequence>
<evidence type="ECO:0000256" key="6">
    <source>
        <dbReference type="PROSITE-ProRule" id="PRU00433"/>
    </source>
</evidence>
<dbReference type="GO" id="GO:0009055">
    <property type="term" value="F:electron transfer activity"/>
    <property type="evidence" value="ECO:0007669"/>
    <property type="project" value="InterPro"/>
</dbReference>
<keyword evidence="10" id="KW-1185">Reference proteome</keyword>
<dbReference type="InterPro" id="IPR051811">
    <property type="entry name" value="Cytochrome_c550/c551-like"/>
</dbReference>
<evidence type="ECO:0000256" key="1">
    <source>
        <dbReference type="ARBA" id="ARBA00022448"/>
    </source>
</evidence>
<evidence type="ECO:0000259" key="8">
    <source>
        <dbReference type="PROSITE" id="PS51007"/>
    </source>
</evidence>
<dbReference type="Proteomes" id="UP000310636">
    <property type="component" value="Unassembled WGS sequence"/>
</dbReference>
<dbReference type="PANTHER" id="PTHR37823">
    <property type="entry name" value="CYTOCHROME C-553-LIKE"/>
    <property type="match status" value="1"/>
</dbReference>
<dbReference type="PRINTS" id="PR00605">
    <property type="entry name" value="CYTCHROMECIC"/>
</dbReference>
<dbReference type="RefSeq" id="WP_136373986.1">
    <property type="nucleotide sequence ID" value="NZ_SSOB01000075.1"/>
</dbReference>
<keyword evidence="3 6" id="KW-0479">Metal-binding</keyword>
<dbReference type="EMBL" id="SSOB01000075">
    <property type="protein sequence ID" value="THF72659.1"/>
    <property type="molecule type" value="Genomic_DNA"/>
</dbReference>
<dbReference type="SUPFAM" id="SSF46626">
    <property type="entry name" value="Cytochrome c"/>
    <property type="match status" value="1"/>
</dbReference>
<dbReference type="GO" id="GO:0020037">
    <property type="term" value="F:heme binding"/>
    <property type="evidence" value="ECO:0007669"/>
    <property type="project" value="InterPro"/>
</dbReference>
<dbReference type="Pfam" id="PF13442">
    <property type="entry name" value="Cytochrome_CBB3"/>
    <property type="match status" value="1"/>
</dbReference>
<dbReference type="PROSITE" id="PS51007">
    <property type="entry name" value="CYTC"/>
    <property type="match status" value="1"/>
</dbReference>
<feature type="region of interest" description="Disordered" evidence="7">
    <location>
        <begin position="35"/>
        <end position="56"/>
    </location>
</feature>
<accession>A0A4S4BER1</accession>
<evidence type="ECO:0000313" key="9">
    <source>
        <dbReference type="EMBL" id="THF72659.1"/>
    </source>
</evidence>
<feature type="compositionally biased region" description="Low complexity" evidence="7">
    <location>
        <begin position="40"/>
        <end position="56"/>
    </location>
</feature>
<evidence type="ECO:0000256" key="7">
    <source>
        <dbReference type="SAM" id="MobiDB-lite"/>
    </source>
</evidence>
<keyword evidence="1" id="KW-0813">Transport</keyword>
<dbReference type="PROSITE" id="PS51257">
    <property type="entry name" value="PROKAR_LIPOPROTEIN"/>
    <property type="match status" value="1"/>
</dbReference>
<evidence type="ECO:0000313" key="10">
    <source>
        <dbReference type="Proteomes" id="UP000310636"/>
    </source>
</evidence>
<dbReference type="PANTHER" id="PTHR37823:SF4">
    <property type="entry name" value="MENAQUINOL-CYTOCHROME C REDUCTASE CYTOCHROME B_C SUBUNIT"/>
    <property type="match status" value="1"/>
</dbReference>
<keyword evidence="4" id="KW-0249">Electron transport</keyword>
<evidence type="ECO:0000256" key="4">
    <source>
        <dbReference type="ARBA" id="ARBA00022982"/>
    </source>
</evidence>
<dbReference type="InterPro" id="IPR008168">
    <property type="entry name" value="Cyt_C_IC"/>
</dbReference>
<dbReference type="GO" id="GO:0005506">
    <property type="term" value="F:iron ion binding"/>
    <property type="evidence" value="ECO:0007669"/>
    <property type="project" value="InterPro"/>
</dbReference>